<evidence type="ECO:0000313" key="3">
    <source>
        <dbReference type="Proteomes" id="UP001628156"/>
    </source>
</evidence>
<evidence type="ECO:0008006" key="4">
    <source>
        <dbReference type="Google" id="ProtNLM"/>
    </source>
</evidence>
<dbReference type="EMBL" id="BAAFRS010000341">
    <property type="protein sequence ID" value="GAB1227517.1"/>
    <property type="molecule type" value="Genomic_DNA"/>
</dbReference>
<proteinExistence type="predicted"/>
<keyword evidence="1" id="KW-1133">Transmembrane helix</keyword>
<feature type="transmembrane region" description="Helical" evidence="1">
    <location>
        <begin position="338"/>
        <end position="366"/>
    </location>
</feature>
<accession>A0ABQ0DXD2</accession>
<feature type="transmembrane region" description="Helical" evidence="1">
    <location>
        <begin position="6"/>
        <end position="25"/>
    </location>
</feature>
<evidence type="ECO:0000313" key="2">
    <source>
        <dbReference type="EMBL" id="GAB1227517.1"/>
    </source>
</evidence>
<feature type="transmembrane region" description="Helical" evidence="1">
    <location>
        <begin position="297"/>
        <end position="318"/>
    </location>
</feature>
<dbReference type="Proteomes" id="UP001628156">
    <property type="component" value="Unassembled WGS sequence"/>
</dbReference>
<keyword evidence="3" id="KW-1185">Reference proteome</keyword>
<gene>
    <name evidence="2" type="ORF">ENUP19_0341G0043</name>
</gene>
<keyword evidence="1" id="KW-0812">Transmembrane</keyword>
<keyword evidence="1" id="KW-0472">Membrane</keyword>
<protein>
    <recommendedName>
        <fullName evidence="4">LMBR1 family region protein</fullName>
    </recommendedName>
</protein>
<feature type="transmembrane region" description="Helical" evidence="1">
    <location>
        <begin position="255"/>
        <end position="276"/>
    </location>
</feature>
<evidence type="ECO:0000256" key="1">
    <source>
        <dbReference type="SAM" id="Phobius"/>
    </source>
</evidence>
<sequence length="386" mass="44298">MLNYTLTTFSYGLLFIFAYLLLPFLHGHLSTEPIHQILVWYLYDSLKYPLLSLFIAFILAIICIVHGETQWKEVSSGMYQNLSLDYSERFLISIVLLLSSFGLIELCITFPKAIGIIIKTLFGTTPVSVKASEIQDEIRDLNKHQMVLIDKQQKGELLREEELNELQSFSNKEMQLQHKFKQVLRTKTRREIFQAIGIFIGFVICVSIIIVGICMAIDGVSLPKRSECGILCGFWVNERGVFDEIISMFGVFAPWVYGISTIILMLIHCLGIFCSKQENGGFKLEFISLRKRDYSKLVEVIGLLLIGFGGVPLLQHIINPNLYLNTQVDIYNIGQLHFPFFGIFLAIIRWVFILNFFISIIYAFVYNKANESSTTMDDLVIPFYLR</sequence>
<feature type="transmembrane region" description="Helical" evidence="1">
    <location>
        <begin position="46"/>
        <end position="67"/>
    </location>
</feature>
<comment type="caution">
    <text evidence="2">The sequence shown here is derived from an EMBL/GenBank/DDBJ whole genome shotgun (WGS) entry which is preliminary data.</text>
</comment>
<reference evidence="2 3" key="1">
    <citation type="journal article" date="2019" name="PLoS Negl. Trop. Dis.">
        <title>Whole genome sequencing of Entamoeba nuttalli reveals mammalian host-related molecular signatures and a novel octapeptide-repeat surface protein.</title>
        <authorList>
            <person name="Tanaka M."/>
            <person name="Makiuchi T."/>
            <person name="Komiyama T."/>
            <person name="Shiina T."/>
            <person name="Osaki K."/>
            <person name="Tachibana H."/>
        </authorList>
    </citation>
    <scope>NUCLEOTIDE SEQUENCE [LARGE SCALE GENOMIC DNA]</scope>
    <source>
        <strain evidence="2 3">P19-061405</strain>
    </source>
</reference>
<organism evidence="2 3">
    <name type="scientific">Entamoeba nuttalli</name>
    <dbReference type="NCBI Taxonomy" id="412467"/>
    <lineage>
        <taxon>Eukaryota</taxon>
        <taxon>Amoebozoa</taxon>
        <taxon>Evosea</taxon>
        <taxon>Archamoebae</taxon>
        <taxon>Mastigamoebida</taxon>
        <taxon>Entamoebidae</taxon>
        <taxon>Entamoeba</taxon>
    </lineage>
</organism>
<feature type="transmembrane region" description="Helical" evidence="1">
    <location>
        <begin position="90"/>
        <end position="110"/>
    </location>
</feature>
<name>A0ABQ0DXD2_9EUKA</name>
<feature type="transmembrane region" description="Helical" evidence="1">
    <location>
        <begin position="192"/>
        <end position="217"/>
    </location>
</feature>